<dbReference type="Gene3D" id="3.90.1150.160">
    <property type="match status" value="1"/>
</dbReference>
<protein>
    <recommendedName>
        <fullName evidence="3 9">Glutamate decarboxylase</fullName>
        <ecNumber evidence="3 9">4.1.1.15</ecNumber>
    </recommendedName>
</protein>
<evidence type="ECO:0000256" key="6">
    <source>
        <dbReference type="ARBA" id="ARBA00048868"/>
    </source>
</evidence>
<dbReference type="Gene3D" id="3.40.640.10">
    <property type="entry name" value="Type I PLP-dependent aspartate aminotransferase-like (Major domain)"/>
    <property type="match status" value="1"/>
</dbReference>
<dbReference type="STRING" id="1108044.GOOTI_102_00020"/>
<comment type="similarity">
    <text evidence="2 8">Belongs to the group II decarboxylase family.</text>
</comment>
<dbReference type="NCBIfam" id="TIGR01788">
    <property type="entry name" value="Glu-decarb-GAD"/>
    <property type="match status" value="1"/>
</dbReference>
<dbReference type="OrthoDB" id="3401800at2"/>
<evidence type="ECO:0000313" key="11">
    <source>
        <dbReference type="Proteomes" id="UP000005038"/>
    </source>
</evidence>
<keyword evidence="4 7" id="KW-0663">Pyridoxal phosphate</keyword>
<dbReference type="EC" id="4.1.1.15" evidence="3 9"/>
<evidence type="ECO:0000256" key="4">
    <source>
        <dbReference type="ARBA" id="ARBA00022898"/>
    </source>
</evidence>
<dbReference type="GO" id="GO:0030170">
    <property type="term" value="F:pyridoxal phosphate binding"/>
    <property type="evidence" value="ECO:0007669"/>
    <property type="project" value="InterPro"/>
</dbReference>
<evidence type="ECO:0000313" key="10">
    <source>
        <dbReference type="EMBL" id="GAB34314.1"/>
    </source>
</evidence>
<evidence type="ECO:0000256" key="1">
    <source>
        <dbReference type="ARBA" id="ARBA00001933"/>
    </source>
</evidence>
<accession>H5TLF6</accession>
<dbReference type="Proteomes" id="UP000005038">
    <property type="component" value="Unassembled WGS sequence"/>
</dbReference>
<evidence type="ECO:0000256" key="5">
    <source>
        <dbReference type="ARBA" id="ARBA00023239"/>
    </source>
</evidence>
<dbReference type="SUPFAM" id="SSF53383">
    <property type="entry name" value="PLP-dependent transferases"/>
    <property type="match status" value="1"/>
</dbReference>
<dbReference type="FunFam" id="3.40.640.10:FF:000017">
    <property type="entry name" value="Glutamate decarboxylase"/>
    <property type="match status" value="1"/>
</dbReference>
<keyword evidence="5 8" id="KW-0456">Lyase</keyword>
<dbReference type="RefSeq" id="WP_007238552.1">
    <property type="nucleotide sequence ID" value="NZ_BAFB01000102.1"/>
</dbReference>
<dbReference type="InterPro" id="IPR015421">
    <property type="entry name" value="PyrdxlP-dep_Trfase_major"/>
</dbReference>
<comment type="catalytic activity">
    <reaction evidence="6 9">
        <text>L-glutamate + H(+) = 4-aminobutanoate + CO2</text>
        <dbReference type="Rhea" id="RHEA:17785"/>
        <dbReference type="ChEBI" id="CHEBI:15378"/>
        <dbReference type="ChEBI" id="CHEBI:16526"/>
        <dbReference type="ChEBI" id="CHEBI:29985"/>
        <dbReference type="ChEBI" id="CHEBI:59888"/>
        <dbReference type="EC" id="4.1.1.15"/>
    </reaction>
</comment>
<dbReference type="Pfam" id="PF00282">
    <property type="entry name" value="Pyridoxal_deC"/>
    <property type="match status" value="1"/>
</dbReference>
<proteinExistence type="inferred from homology"/>
<dbReference type="FunFam" id="4.10.280.50:FF:000001">
    <property type="entry name" value="Glutamate decarboxylase"/>
    <property type="match status" value="1"/>
</dbReference>
<organism evidence="10 11">
    <name type="scientific">Gordonia otitidis (strain DSM 44809 / CCUG 52243 / JCM 12355 / NBRC 100426 / IFM 10032)</name>
    <dbReference type="NCBI Taxonomy" id="1108044"/>
    <lineage>
        <taxon>Bacteria</taxon>
        <taxon>Bacillati</taxon>
        <taxon>Actinomycetota</taxon>
        <taxon>Actinomycetes</taxon>
        <taxon>Mycobacteriales</taxon>
        <taxon>Gordoniaceae</taxon>
        <taxon>Gordonia</taxon>
    </lineage>
</organism>
<dbReference type="EMBL" id="BAFB01000102">
    <property type="protein sequence ID" value="GAB34314.1"/>
    <property type="molecule type" value="Genomic_DNA"/>
</dbReference>
<evidence type="ECO:0000256" key="3">
    <source>
        <dbReference type="ARBA" id="ARBA00012421"/>
    </source>
</evidence>
<name>H5TLF6_GORO1</name>
<keyword evidence="9" id="KW-0210">Decarboxylase</keyword>
<dbReference type="AlphaFoldDB" id="H5TLF6"/>
<dbReference type="CDD" id="cd06450">
    <property type="entry name" value="DOPA_deC_like"/>
    <property type="match status" value="1"/>
</dbReference>
<feature type="modified residue" description="N6-(pyridoxal phosphate)lysine" evidence="7">
    <location>
        <position position="281"/>
    </location>
</feature>
<dbReference type="InterPro" id="IPR002129">
    <property type="entry name" value="PyrdxlP-dep_de-COase"/>
</dbReference>
<dbReference type="GO" id="GO:0004058">
    <property type="term" value="F:aromatic-L-amino-acid decarboxylase activity"/>
    <property type="evidence" value="ECO:0007669"/>
    <property type="project" value="UniProtKB-ARBA"/>
</dbReference>
<evidence type="ECO:0000256" key="7">
    <source>
        <dbReference type="PIRSR" id="PIRSR602129-50"/>
    </source>
</evidence>
<dbReference type="PANTHER" id="PTHR43321">
    <property type="entry name" value="GLUTAMATE DECARBOXYLASE"/>
    <property type="match status" value="1"/>
</dbReference>
<evidence type="ECO:0000256" key="9">
    <source>
        <dbReference type="RuleBase" id="RU361171"/>
    </source>
</evidence>
<keyword evidence="11" id="KW-1185">Reference proteome</keyword>
<evidence type="ECO:0000256" key="2">
    <source>
        <dbReference type="ARBA" id="ARBA00009533"/>
    </source>
</evidence>
<gene>
    <name evidence="10" type="ORF">GOOTI_102_00020</name>
</gene>
<dbReference type="Gene3D" id="4.10.280.50">
    <property type="match status" value="1"/>
</dbReference>
<sequence length="468" mass="52691">MFQTHHTHSRFKTNINDSLALPVFSRNGEATTISKFKIPAEPMLPETAYQIVHDEAILDGNARLNLATFVTTWMDDQANRIYAETYDKNSIDKDEYPATAAIEERCWKIMADLWHAPDPEGTIGTSTVGSSDACMFGGLALKRKWQEKRKAEGKPTDKPNLVLSAAVQVCWEKFCNYWDVEPRFVPCTPEHVLFDGTDLEKYVDENTIGVVAIMGVTYNGLYEPVKKIAAKLDEIEKETGLDIKIHVDGASGGFIAPFCQPELEWDFRVPRVVSINTSGHKFGLVYPGIGWVVWRDKESLPESLVFHVSYLGGDMPTLALPFSRPGAQILLQYYNFLRLGFEGYRQVQQESLDVAQYLSKHIGEMAPFELISKGDTIPVFAWKLKDGYTDKWTLYDLADRLRLSGWLVPAYPMADDMSDLTLQRIVVKNGMSHDLATALLTEIKTQVAYLDDLEGPLPKEGQHPGFSH</sequence>
<dbReference type="GO" id="GO:0004351">
    <property type="term" value="F:glutamate decarboxylase activity"/>
    <property type="evidence" value="ECO:0007669"/>
    <property type="project" value="UniProtKB-EC"/>
</dbReference>
<evidence type="ECO:0000256" key="8">
    <source>
        <dbReference type="RuleBase" id="RU000382"/>
    </source>
</evidence>
<comment type="cofactor">
    <cofactor evidence="1 7 8">
        <name>pyridoxal 5'-phosphate</name>
        <dbReference type="ChEBI" id="CHEBI:597326"/>
    </cofactor>
</comment>
<dbReference type="PANTHER" id="PTHR43321:SF3">
    <property type="entry name" value="GLUTAMATE DECARBOXYLASE"/>
    <property type="match status" value="1"/>
</dbReference>
<dbReference type="GO" id="GO:0006538">
    <property type="term" value="P:L-glutamate catabolic process"/>
    <property type="evidence" value="ECO:0007669"/>
    <property type="project" value="TreeGrafter"/>
</dbReference>
<dbReference type="InterPro" id="IPR010107">
    <property type="entry name" value="Glutamate_decarboxylase"/>
</dbReference>
<dbReference type="InterPro" id="IPR015424">
    <property type="entry name" value="PyrdxlP-dep_Trfase"/>
</dbReference>
<comment type="caution">
    <text evidence="10">The sequence shown here is derived from an EMBL/GenBank/DDBJ whole genome shotgun (WGS) entry which is preliminary data.</text>
</comment>
<dbReference type="GO" id="GO:0005829">
    <property type="term" value="C:cytosol"/>
    <property type="evidence" value="ECO:0007669"/>
    <property type="project" value="TreeGrafter"/>
</dbReference>
<reference evidence="10" key="1">
    <citation type="submission" date="2012-02" db="EMBL/GenBank/DDBJ databases">
        <title>Whole genome shotgun sequence of Gordonia otitidis NBRC 100426.</title>
        <authorList>
            <person name="Yoshida I."/>
            <person name="Hosoyama A."/>
            <person name="Tsuchikane K."/>
            <person name="Katsumata H."/>
            <person name="Yamazaki S."/>
            <person name="Fujita N."/>
        </authorList>
    </citation>
    <scope>NUCLEOTIDE SEQUENCE [LARGE SCALE GENOMIC DNA]</scope>
    <source>
        <strain evidence="10">NBRC 100426</strain>
    </source>
</reference>